<dbReference type="RefSeq" id="WP_086488081.1">
    <property type="nucleotide sequence ID" value="NZ_MSLT01000012.1"/>
</dbReference>
<feature type="transmembrane region" description="Helical" evidence="1">
    <location>
        <begin position="79"/>
        <end position="105"/>
    </location>
</feature>
<dbReference type="PANTHER" id="PTHR35867:SF1">
    <property type="entry name" value="PROTEIN RSEC"/>
    <property type="match status" value="1"/>
</dbReference>
<keyword evidence="1" id="KW-1133">Transmembrane helix</keyword>
<evidence type="ECO:0000313" key="3">
    <source>
        <dbReference type="Proteomes" id="UP000194798"/>
    </source>
</evidence>
<dbReference type="PANTHER" id="PTHR35867">
    <property type="entry name" value="PROTEIN RSEC"/>
    <property type="match status" value="1"/>
</dbReference>
<proteinExistence type="predicted"/>
<comment type="caution">
    <text evidence="2">The sequence shown here is derived from an EMBL/GenBank/DDBJ whole genome shotgun (WGS) entry which is preliminary data.</text>
</comment>
<keyword evidence="3" id="KW-1185">Reference proteome</keyword>
<keyword evidence="1" id="KW-0812">Transmembrane</keyword>
<dbReference type="OrthoDB" id="9795854at2"/>
<protein>
    <recommendedName>
        <fullName evidence="4">Fis family transcriptional regulator</fullName>
    </recommendedName>
</protein>
<dbReference type="InterPro" id="IPR007359">
    <property type="entry name" value="SigmaE_reg_RseC_MucC"/>
</dbReference>
<dbReference type="AlphaFoldDB" id="A0A251X8N7"/>
<feature type="transmembrane region" description="Helical" evidence="1">
    <location>
        <begin position="111"/>
        <end position="130"/>
    </location>
</feature>
<dbReference type="Proteomes" id="UP000194798">
    <property type="component" value="Unassembled WGS sequence"/>
</dbReference>
<dbReference type="Pfam" id="PF04246">
    <property type="entry name" value="RseC_MucC"/>
    <property type="match status" value="1"/>
</dbReference>
<dbReference type="PIRSF" id="PIRSF004923">
    <property type="entry name" value="RseC"/>
    <property type="match status" value="1"/>
</dbReference>
<accession>A0A251X8N7</accession>
<dbReference type="EMBL" id="MSLT01000012">
    <property type="protein sequence ID" value="OUD14300.1"/>
    <property type="molecule type" value="Genomic_DNA"/>
</dbReference>
<evidence type="ECO:0008006" key="4">
    <source>
        <dbReference type="Google" id="ProtNLM"/>
    </source>
</evidence>
<organism evidence="2 3">
    <name type="scientific">Thioflexithrix psekupsensis</name>
    <dbReference type="NCBI Taxonomy" id="1570016"/>
    <lineage>
        <taxon>Bacteria</taxon>
        <taxon>Pseudomonadati</taxon>
        <taxon>Pseudomonadota</taxon>
        <taxon>Gammaproteobacteria</taxon>
        <taxon>Thiotrichales</taxon>
        <taxon>Thioflexithrix</taxon>
    </lineage>
</organism>
<evidence type="ECO:0000313" key="2">
    <source>
        <dbReference type="EMBL" id="OUD14300.1"/>
    </source>
</evidence>
<gene>
    <name evidence="2" type="ORF">TPSD3_08225</name>
</gene>
<sequence length="149" mass="16228">MIEEYGVVVEVSDTYAWIKTQRQSSCGHCSSSSGCGTATLAQVLGQKYNEIRVMNHLQVQVGDHVVIGLEEQALVRSSLLLYLLPLLTLFTAAVAVESLASIGLFAADERYSLLGGLLGFVGGLLGVRWWSQRLADDSRYQPVLLKTLP</sequence>
<keyword evidence="1" id="KW-0472">Membrane</keyword>
<dbReference type="InterPro" id="IPR026268">
    <property type="entry name" value="RseC"/>
</dbReference>
<reference evidence="2 3" key="1">
    <citation type="submission" date="2016-12" db="EMBL/GenBank/DDBJ databases">
        <title>Thioflexothrix psekupsii D3 genome sequencing and assembly.</title>
        <authorList>
            <person name="Fomenkov A."/>
            <person name="Vincze T."/>
            <person name="Grabovich M."/>
            <person name="Anton B.P."/>
            <person name="Dubinina G."/>
            <person name="Orlova M."/>
            <person name="Belousova E."/>
            <person name="Roberts R.J."/>
        </authorList>
    </citation>
    <scope>NUCLEOTIDE SEQUENCE [LARGE SCALE GENOMIC DNA]</scope>
    <source>
        <strain evidence="2">D3</strain>
    </source>
</reference>
<name>A0A251X8N7_9GAMM</name>
<evidence type="ECO:0000256" key="1">
    <source>
        <dbReference type="SAM" id="Phobius"/>
    </source>
</evidence>